<accession>A0A6I7CZV3</accession>
<dbReference type="EMBL" id="CP043925">
    <property type="protein sequence ID" value="QHN10141.1"/>
    <property type="molecule type" value="Genomic_DNA"/>
</dbReference>
<protein>
    <submittedName>
        <fullName evidence="1">Uncharacterized protein</fullName>
    </submittedName>
</protein>
<dbReference type="Proteomes" id="UP000464700">
    <property type="component" value="Chromosome"/>
</dbReference>
<reference evidence="1 2" key="1">
    <citation type="submission" date="2019-09" db="EMBL/GenBank/DDBJ databases">
        <title>Emergence of a chromosome-mediated tetracycline resistance gene in Proteus strain.</title>
        <authorList>
            <person name="He D."/>
            <person name="Wang L."/>
        </authorList>
    </citation>
    <scope>NUCLEOTIDE SEQUENCE [LARGE SCALE GENOMIC DNA]</scope>
    <source>
        <strain evidence="1 2">T60</strain>
    </source>
</reference>
<evidence type="ECO:0000313" key="2">
    <source>
        <dbReference type="Proteomes" id="UP000464700"/>
    </source>
</evidence>
<name>A0A6I7CZV3_9GAMM</name>
<gene>
    <name evidence="1" type="ORF">F1325_06575</name>
</gene>
<organism evidence="1 2">
    <name type="scientific">Proteus columbae</name>
    <dbReference type="NCBI Taxonomy" id="1987580"/>
    <lineage>
        <taxon>Bacteria</taxon>
        <taxon>Pseudomonadati</taxon>
        <taxon>Pseudomonadota</taxon>
        <taxon>Gammaproteobacteria</taxon>
        <taxon>Enterobacterales</taxon>
        <taxon>Morganellaceae</taxon>
        <taxon>Proteus</taxon>
    </lineage>
</organism>
<proteinExistence type="predicted"/>
<evidence type="ECO:0000313" key="1">
    <source>
        <dbReference type="EMBL" id="QHN10141.1"/>
    </source>
</evidence>
<sequence length="235" mass="27593">MSFKEAILRLCCDIGKAVHQDAINDITKCHILKNPSRDNHDDEYILRVLSFTSFYVAKQTYGYSETKIRYEVQLGHEEPLDYLPMNSSVYPINGSDEWMIYIGCKYDDWEQIFYEICHESVHLLNPAEHEDLPNVQRLDEGVAVKFAENMYKKYITPYTTKPPKFTPVRLARLSQYTKSFNITNKISDEKLKEVRSIFGSFWSIPDKEKFMSIVGNYITDKEADYLLSDFDYNRP</sequence>
<dbReference type="AlphaFoldDB" id="A0A6I7CZV3"/>
<dbReference type="RefSeq" id="WP_098943640.1">
    <property type="nucleotide sequence ID" value="NZ_CP043925.1"/>
</dbReference>
<dbReference type="KEGG" id="pcol:F1325_06575"/>
<keyword evidence="2" id="KW-1185">Reference proteome</keyword>